<evidence type="ECO:0000313" key="4">
    <source>
        <dbReference type="Proteomes" id="UP000799776"/>
    </source>
</evidence>
<feature type="compositionally biased region" description="Low complexity" evidence="1">
    <location>
        <begin position="1"/>
        <end position="16"/>
    </location>
</feature>
<dbReference type="Proteomes" id="UP000799776">
    <property type="component" value="Unassembled WGS sequence"/>
</dbReference>
<feature type="region of interest" description="Disordered" evidence="1">
    <location>
        <begin position="1"/>
        <end position="36"/>
    </location>
</feature>
<organism evidence="3 4">
    <name type="scientific">Saccharata proteae CBS 121410</name>
    <dbReference type="NCBI Taxonomy" id="1314787"/>
    <lineage>
        <taxon>Eukaryota</taxon>
        <taxon>Fungi</taxon>
        <taxon>Dikarya</taxon>
        <taxon>Ascomycota</taxon>
        <taxon>Pezizomycotina</taxon>
        <taxon>Dothideomycetes</taxon>
        <taxon>Dothideomycetes incertae sedis</taxon>
        <taxon>Botryosphaeriales</taxon>
        <taxon>Saccharataceae</taxon>
        <taxon>Saccharata</taxon>
    </lineage>
</organism>
<keyword evidence="2" id="KW-1133">Transmembrane helix</keyword>
<feature type="transmembrane region" description="Helical" evidence="2">
    <location>
        <begin position="84"/>
        <end position="105"/>
    </location>
</feature>
<comment type="caution">
    <text evidence="3">The sequence shown here is derived from an EMBL/GenBank/DDBJ whole genome shotgun (WGS) entry which is preliminary data.</text>
</comment>
<keyword evidence="2" id="KW-0812">Transmembrane</keyword>
<protein>
    <submittedName>
        <fullName evidence="3">Uncharacterized protein</fullName>
    </submittedName>
</protein>
<gene>
    <name evidence="3" type="ORF">K490DRAFT_59121</name>
</gene>
<accession>A0A9P4HRB1</accession>
<sequence>MAPAARQPSSPAAQLPMPSLPAKRPTSPLAASPSGCEVMPSAMRDAACGEARKMKTRRFARLLLVAFVEADVSCSAKEEARGRLTTAVGVGVGVGVVVVVAVGGWRWEHGHAGDRIPLLRHVAQVCVRWRSRQRVPLC</sequence>
<dbReference type="EMBL" id="ML978735">
    <property type="protein sequence ID" value="KAF2085001.1"/>
    <property type="molecule type" value="Genomic_DNA"/>
</dbReference>
<evidence type="ECO:0000313" key="3">
    <source>
        <dbReference type="EMBL" id="KAF2085001.1"/>
    </source>
</evidence>
<keyword evidence="2" id="KW-0472">Membrane</keyword>
<proteinExistence type="predicted"/>
<evidence type="ECO:0000256" key="2">
    <source>
        <dbReference type="SAM" id="Phobius"/>
    </source>
</evidence>
<evidence type="ECO:0000256" key="1">
    <source>
        <dbReference type="SAM" id="MobiDB-lite"/>
    </source>
</evidence>
<name>A0A9P4HRB1_9PEZI</name>
<reference evidence="3" key="1">
    <citation type="journal article" date="2020" name="Stud. Mycol.">
        <title>101 Dothideomycetes genomes: a test case for predicting lifestyles and emergence of pathogens.</title>
        <authorList>
            <person name="Haridas S."/>
            <person name="Albert R."/>
            <person name="Binder M."/>
            <person name="Bloem J."/>
            <person name="Labutti K."/>
            <person name="Salamov A."/>
            <person name="Andreopoulos B."/>
            <person name="Baker S."/>
            <person name="Barry K."/>
            <person name="Bills G."/>
            <person name="Bluhm B."/>
            <person name="Cannon C."/>
            <person name="Castanera R."/>
            <person name="Culley D."/>
            <person name="Daum C."/>
            <person name="Ezra D."/>
            <person name="Gonzalez J."/>
            <person name="Henrissat B."/>
            <person name="Kuo A."/>
            <person name="Liang C."/>
            <person name="Lipzen A."/>
            <person name="Lutzoni F."/>
            <person name="Magnuson J."/>
            <person name="Mondo S."/>
            <person name="Nolan M."/>
            <person name="Ohm R."/>
            <person name="Pangilinan J."/>
            <person name="Park H.-J."/>
            <person name="Ramirez L."/>
            <person name="Alfaro M."/>
            <person name="Sun H."/>
            <person name="Tritt A."/>
            <person name="Yoshinaga Y."/>
            <person name="Zwiers L.-H."/>
            <person name="Turgeon B."/>
            <person name="Goodwin S."/>
            <person name="Spatafora J."/>
            <person name="Crous P."/>
            <person name="Grigoriev I."/>
        </authorList>
    </citation>
    <scope>NUCLEOTIDE SEQUENCE</scope>
    <source>
        <strain evidence="3">CBS 121410</strain>
    </source>
</reference>
<dbReference type="AlphaFoldDB" id="A0A9P4HRB1"/>
<keyword evidence="4" id="KW-1185">Reference proteome</keyword>